<protein>
    <recommendedName>
        <fullName evidence="2">DUF306 domain-containing protein</fullName>
    </recommendedName>
</protein>
<dbReference type="PANTHER" id="PTHR35535:SF2">
    <property type="entry name" value="DUF306 DOMAIN-CONTAINING PROTEIN"/>
    <property type="match status" value="1"/>
</dbReference>
<dbReference type="InterPro" id="IPR053147">
    <property type="entry name" value="Hsp_HslJ-like"/>
</dbReference>
<dbReference type="InterPro" id="IPR038670">
    <property type="entry name" value="HslJ-like_sf"/>
</dbReference>
<feature type="chain" id="PRO_5012935935" description="DUF306 domain-containing protein" evidence="1">
    <location>
        <begin position="23"/>
        <end position="172"/>
    </location>
</feature>
<name>A0A1W6Z5B5_9BORD</name>
<evidence type="ECO:0000313" key="4">
    <source>
        <dbReference type="Proteomes" id="UP000194139"/>
    </source>
</evidence>
<gene>
    <name evidence="3" type="ORF">CAL13_02325</name>
</gene>
<dbReference type="Proteomes" id="UP000194139">
    <property type="component" value="Chromosome"/>
</dbReference>
<sequence>MPLFLRRCAVIAAAASMLGACASPMQPDLAAARYQPAYASDFLAQTSWVLARWTRAGGTLRPVPRNDGRERPVTISFSHEGTQLRVGGFSGCNNYGTTYTVANGNLIITANPVMATRMACASSESAALEREYLAALPRIRSTSVDDMNNPRRLSLSLDNGEVLDFARVGMAQ</sequence>
<reference evidence="3 4" key="1">
    <citation type="submission" date="2017-05" db="EMBL/GenBank/DDBJ databases">
        <title>Complete and WGS of Bordetella genogroups.</title>
        <authorList>
            <person name="Spilker T."/>
            <person name="LiPuma J."/>
        </authorList>
    </citation>
    <scope>NUCLEOTIDE SEQUENCE [LARGE SCALE GENOMIC DNA]</scope>
    <source>
        <strain evidence="3 4">AU17164</strain>
    </source>
</reference>
<keyword evidence="1" id="KW-0732">Signal</keyword>
<dbReference type="Gene3D" id="2.40.128.270">
    <property type="match status" value="1"/>
</dbReference>
<dbReference type="EMBL" id="CP021109">
    <property type="protein sequence ID" value="ARP88476.1"/>
    <property type="molecule type" value="Genomic_DNA"/>
</dbReference>
<keyword evidence="4" id="KW-1185">Reference proteome</keyword>
<feature type="domain" description="DUF306" evidence="2">
    <location>
        <begin position="43"/>
        <end position="165"/>
    </location>
</feature>
<dbReference type="InterPro" id="IPR005184">
    <property type="entry name" value="DUF306_Meta_HslJ"/>
</dbReference>
<evidence type="ECO:0000259" key="2">
    <source>
        <dbReference type="Pfam" id="PF03724"/>
    </source>
</evidence>
<organism evidence="3 4">
    <name type="scientific">Bordetella genomosp. 9</name>
    <dbReference type="NCBI Taxonomy" id="1416803"/>
    <lineage>
        <taxon>Bacteria</taxon>
        <taxon>Pseudomonadati</taxon>
        <taxon>Pseudomonadota</taxon>
        <taxon>Betaproteobacteria</taxon>
        <taxon>Burkholderiales</taxon>
        <taxon>Alcaligenaceae</taxon>
        <taxon>Bordetella</taxon>
    </lineage>
</organism>
<proteinExistence type="predicted"/>
<accession>A0A1W6Z5B5</accession>
<dbReference type="PROSITE" id="PS51257">
    <property type="entry name" value="PROKAR_LIPOPROTEIN"/>
    <property type="match status" value="1"/>
</dbReference>
<evidence type="ECO:0000256" key="1">
    <source>
        <dbReference type="SAM" id="SignalP"/>
    </source>
</evidence>
<feature type="signal peptide" evidence="1">
    <location>
        <begin position="1"/>
        <end position="22"/>
    </location>
</feature>
<evidence type="ECO:0000313" key="3">
    <source>
        <dbReference type="EMBL" id="ARP88476.1"/>
    </source>
</evidence>
<dbReference type="Pfam" id="PF03724">
    <property type="entry name" value="META"/>
    <property type="match status" value="1"/>
</dbReference>
<dbReference type="PANTHER" id="PTHR35535">
    <property type="entry name" value="HEAT SHOCK PROTEIN HSLJ"/>
    <property type="match status" value="1"/>
</dbReference>
<dbReference type="AlphaFoldDB" id="A0A1W6Z5B5"/>